<dbReference type="AlphaFoldDB" id="A0A8S1D7S9"/>
<proteinExistence type="inferred from homology"/>
<gene>
    <name evidence="4" type="ORF">CLODIP_2_CD04919</name>
</gene>
<dbReference type="GO" id="GO:0008194">
    <property type="term" value="F:UDP-glycosyltransferase activity"/>
    <property type="evidence" value="ECO:0007669"/>
    <property type="project" value="InterPro"/>
</dbReference>
<dbReference type="EMBL" id="CADEPI010000126">
    <property type="protein sequence ID" value="CAB3376275.1"/>
    <property type="molecule type" value="Genomic_DNA"/>
</dbReference>
<dbReference type="SUPFAM" id="SSF53756">
    <property type="entry name" value="UDP-Glycosyltransferase/glycogen phosphorylase"/>
    <property type="match status" value="1"/>
</dbReference>
<evidence type="ECO:0000256" key="1">
    <source>
        <dbReference type="ARBA" id="ARBA00009995"/>
    </source>
</evidence>
<evidence type="ECO:0000256" key="2">
    <source>
        <dbReference type="ARBA" id="ARBA00022676"/>
    </source>
</evidence>
<evidence type="ECO:0008006" key="6">
    <source>
        <dbReference type="Google" id="ProtNLM"/>
    </source>
</evidence>
<dbReference type="Pfam" id="PF00201">
    <property type="entry name" value="UDPGT"/>
    <property type="match status" value="1"/>
</dbReference>
<keyword evidence="2" id="KW-0328">Glycosyltransferase</keyword>
<dbReference type="FunFam" id="3.40.50.2000:FF:000050">
    <property type="entry name" value="UDP-glucuronosyltransferase"/>
    <property type="match status" value="1"/>
</dbReference>
<organism evidence="4 5">
    <name type="scientific">Cloeon dipterum</name>
    <dbReference type="NCBI Taxonomy" id="197152"/>
    <lineage>
        <taxon>Eukaryota</taxon>
        <taxon>Metazoa</taxon>
        <taxon>Ecdysozoa</taxon>
        <taxon>Arthropoda</taxon>
        <taxon>Hexapoda</taxon>
        <taxon>Insecta</taxon>
        <taxon>Pterygota</taxon>
        <taxon>Palaeoptera</taxon>
        <taxon>Ephemeroptera</taxon>
        <taxon>Pisciforma</taxon>
        <taxon>Baetidae</taxon>
        <taxon>Cloeon</taxon>
    </lineage>
</organism>
<dbReference type="InterPro" id="IPR002213">
    <property type="entry name" value="UDP_glucos_trans"/>
</dbReference>
<dbReference type="PANTHER" id="PTHR48043">
    <property type="entry name" value="EG:EG0003.4 PROTEIN-RELATED"/>
    <property type="match status" value="1"/>
</dbReference>
<comment type="caution">
    <text evidence="4">The sequence shown here is derived from an EMBL/GenBank/DDBJ whole genome shotgun (WGS) entry which is preliminary data.</text>
</comment>
<name>A0A8S1D7S9_9INSE</name>
<comment type="similarity">
    <text evidence="1">Belongs to the UDP-glycosyltransferase family.</text>
</comment>
<dbReference type="PANTHER" id="PTHR48043:SF159">
    <property type="entry name" value="EG:EG0003.4 PROTEIN-RELATED"/>
    <property type="match status" value="1"/>
</dbReference>
<evidence type="ECO:0000313" key="5">
    <source>
        <dbReference type="Proteomes" id="UP000494165"/>
    </source>
</evidence>
<accession>A0A8S1D7S9</accession>
<reference evidence="4 5" key="1">
    <citation type="submission" date="2020-04" db="EMBL/GenBank/DDBJ databases">
        <authorList>
            <person name="Alioto T."/>
            <person name="Alioto T."/>
            <person name="Gomez Garrido J."/>
        </authorList>
    </citation>
    <scope>NUCLEOTIDE SEQUENCE [LARGE SCALE GENOMIC DNA]</scope>
</reference>
<sequence length="505" mass="56514">MCFWDLLLQLPNVIWQNVTRNAQIAQQVQKSSVLVKRPRCGEAKRRPNWSQKLLCGHLRPKLSARLVGPCASSEATRKRMRFVGAVFLTVVWMLASGGEGGRILAVFPFPSRSHAIVLEALAAALAARGHELVVVSSFPDAAKHNYTDVDLMPDFAGSIFTQHSFSRFEMNAFQQAVAVWNKGLGMTETVAASEAFHRVLQDEKGFDLVIVEQFLNEGLYGLAYHFKAPLVLLCSFGGFHWHNYALANPTPLSYYPNPLLEYTHKMTFTERLTNVVMTTLWDLGHFYYYLPRHDTISKTLFGPETPHVLELESRAAVVLVNQHFSLNYPRPLLPNVIEVGGMHVSRSEVRPLPDELRLFLDGAEHGVVYFSMGSNLRSEQMGETRVKAFVDAFAQLKQRVLWKWEADSLPATLTHPPNLKLAKWLPQQQILAHPGVDVFITHGGLLSAQEAALHGVVLVGIPIFGDQMLNMKKAQHGGFGILLDFNNVTKESVLWALNEALSTQD</sequence>
<protein>
    <recommendedName>
        <fullName evidence="6">Glucuronosyltransferase</fullName>
    </recommendedName>
</protein>
<dbReference type="Gene3D" id="3.40.50.2000">
    <property type="entry name" value="Glycogen Phosphorylase B"/>
    <property type="match status" value="2"/>
</dbReference>
<dbReference type="CDD" id="cd03784">
    <property type="entry name" value="GT1_Gtf-like"/>
    <property type="match status" value="1"/>
</dbReference>
<evidence type="ECO:0000256" key="3">
    <source>
        <dbReference type="ARBA" id="ARBA00022679"/>
    </source>
</evidence>
<keyword evidence="5" id="KW-1185">Reference proteome</keyword>
<evidence type="ECO:0000313" key="4">
    <source>
        <dbReference type="EMBL" id="CAB3376275.1"/>
    </source>
</evidence>
<keyword evidence="3" id="KW-0808">Transferase</keyword>
<dbReference type="OrthoDB" id="5835829at2759"/>
<dbReference type="Proteomes" id="UP000494165">
    <property type="component" value="Unassembled WGS sequence"/>
</dbReference>
<dbReference type="InterPro" id="IPR050271">
    <property type="entry name" value="UDP-glycosyltransferase"/>
</dbReference>